<accession>A0ABN8IDF7</accession>
<sequence length="88" mass="9388">MLAERGGGVSPMGPISQSRHAALGMWGAHDIAASAVLSTTERSNCHGLTNTGPTMGIRSPFVIDAQWPIEARYLHEYAIAPVAFGYVY</sequence>
<feature type="non-terminal residue" evidence="1">
    <location>
        <position position="88"/>
    </location>
</feature>
<gene>
    <name evidence="1" type="ORF">IPOD504_LOCUS9007</name>
</gene>
<dbReference type="Proteomes" id="UP000837857">
    <property type="component" value="Chromosome 22"/>
</dbReference>
<evidence type="ECO:0000313" key="1">
    <source>
        <dbReference type="EMBL" id="CAH2055681.1"/>
    </source>
</evidence>
<reference evidence="1" key="1">
    <citation type="submission" date="2022-03" db="EMBL/GenBank/DDBJ databases">
        <authorList>
            <person name="Martin H S."/>
        </authorList>
    </citation>
    <scope>NUCLEOTIDE SEQUENCE</scope>
</reference>
<protein>
    <submittedName>
        <fullName evidence="1">Uncharacterized protein</fullName>
    </submittedName>
</protein>
<name>A0ABN8IDF7_9NEOP</name>
<evidence type="ECO:0000313" key="2">
    <source>
        <dbReference type="Proteomes" id="UP000837857"/>
    </source>
</evidence>
<dbReference type="EMBL" id="OW152834">
    <property type="protein sequence ID" value="CAH2055681.1"/>
    <property type="molecule type" value="Genomic_DNA"/>
</dbReference>
<proteinExistence type="predicted"/>
<organism evidence="1 2">
    <name type="scientific">Iphiclides podalirius</name>
    <name type="common">scarce swallowtail</name>
    <dbReference type="NCBI Taxonomy" id="110791"/>
    <lineage>
        <taxon>Eukaryota</taxon>
        <taxon>Metazoa</taxon>
        <taxon>Ecdysozoa</taxon>
        <taxon>Arthropoda</taxon>
        <taxon>Hexapoda</taxon>
        <taxon>Insecta</taxon>
        <taxon>Pterygota</taxon>
        <taxon>Neoptera</taxon>
        <taxon>Endopterygota</taxon>
        <taxon>Lepidoptera</taxon>
        <taxon>Glossata</taxon>
        <taxon>Ditrysia</taxon>
        <taxon>Papilionoidea</taxon>
        <taxon>Papilionidae</taxon>
        <taxon>Papilioninae</taxon>
        <taxon>Iphiclides</taxon>
    </lineage>
</organism>
<keyword evidence="2" id="KW-1185">Reference proteome</keyword>